<evidence type="ECO:0000313" key="4">
    <source>
        <dbReference type="EMBL" id="GGL54395.1"/>
    </source>
</evidence>
<dbReference type="SUPFAM" id="SSF51735">
    <property type="entry name" value="NAD(P)-binding Rossmann-fold domains"/>
    <property type="match status" value="1"/>
</dbReference>
<evidence type="ECO:0000256" key="2">
    <source>
        <dbReference type="ARBA" id="ARBA00023002"/>
    </source>
</evidence>
<feature type="domain" description="Ketoreductase" evidence="3">
    <location>
        <begin position="11"/>
        <end position="195"/>
    </location>
</feature>
<evidence type="ECO:0000313" key="5">
    <source>
        <dbReference type="Proteomes" id="UP000613840"/>
    </source>
</evidence>
<dbReference type="InterPro" id="IPR057326">
    <property type="entry name" value="KR_dom"/>
</dbReference>
<keyword evidence="5" id="KW-1185">Reference proteome</keyword>
<dbReference type="Pfam" id="PF13561">
    <property type="entry name" value="adh_short_C2"/>
    <property type="match status" value="1"/>
</dbReference>
<dbReference type="PRINTS" id="PR00080">
    <property type="entry name" value="SDRFAMILY"/>
</dbReference>
<dbReference type="PRINTS" id="PR00081">
    <property type="entry name" value="GDHRDH"/>
</dbReference>
<organism evidence="4 5">
    <name type="scientific">Microlunatus endophyticus</name>
    <dbReference type="NCBI Taxonomy" id="1716077"/>
    <lineage>
        <taxon>Bacteria</taxon>
        <taxon>Bacillati</taxon>
        <taxon>Actinomycetota</taxon>
        <taxon>Actinomycetes</taxon>
        <taxon>Propionibacteriales</taxon>
        <taxon>Propionibacteriaceae</taxon>
        <taxon>Microlunatus</taxon>
    </lineage>
</organism>
<gene>
    <name evidence="4" type="ORF">GCM10011575_10960</name>
</gene>
<comment type="caution">
    <text evidence="4">The sequence shown here is derived from an EMBL/GenBank/DDBJ whole genome shotgun (WGS) entry which is preliminary data.</text>
</comment>
<reference evidence="4" key="1">
    <citation type="journal article" date="2014" name="Int. J. Syst. Evol. Microbiol.">
        <title>Complete genome sequence of Corynebacterium casei LMG S-19264T (=DSM 44701T), isolated from a smear-ripened cheese.</title>
        <authorList>
            <consortium name="US DOE Joint Genome Institute (JGI-PGF)"/>
            <person name="Walter F."/>
            <person name="Albersmeier A."/>
            <person name="Kalinowski J."/>
            <person name="Ruckert C."/>
        </authorList>
    </citation>
    <scope>NUCLEOTIDE SEQUENCE</scope>
    <source>
        <strain evidence="4">CGMCC 4.7306</strain>
    </source>
</reference>
<dbReference type="InterPro" id="IPR002347">
    <property type="entry name" value="SDR_fam"/>
</dbReference>
<evidence type="ECO:0000256" key="1">
    <source>
        <dbReference type="ARBA" id="ARBA00006484"/>
    </source>
</evidence>
<dbReference type="GO" id="GO:0016616">
    <property type="term" value="F:oxidoreductase activity, acting on the CH-OH group of donors, NAD or NADP as acceptor"/>
    <property type="evidence" value="ECO:0007669"/>
    <property type="project" value="TreeGrafter"/>
</dbReference>
<dbReference type="PANTHER" id="PTHR42760:SF133">
    <property type="entry name" value="3-OXOACYL-[ACYL-CARRIER-PROTEIN] REDUCTASE"/>
    <property type="match status" value="1"/>
</dbReference>
<name>A0A917S393_9ACTN</name>
<reference evidence="4" key="2">
    <citation type="submission" date="2020-09" db="EMBL/GenBank/DDBJ databases">
        <authorList>
            <person name="Sun Q."/>
            <person name="Zhou Y."/>
        </authorList>
    </citation>
    <scope>NUCLEOTIDE SEQUENCE</scope>
    <source>
        <strain evidence="4">CGMCC 4.7306</strain>
    </source>
</reference>
<dbReference type="FunFam" id="3.40.50.720:FF:000173">
    <property type="entry name" value="3-oxoacyl-[acyl-carrier protein] reductase"/>
    <property type="match status" value="1"/>
</dbReference>
<sequence length="258" mass="26629">MTEPTGFPAERTAVITGAASERGIGKATARRLASEGWAVAVVDVAVTDAERAAEEISARYDVPAVGVGADVADPESVNEAFTTIERELPPVVGLANIAGISSPTAFMDTAVEEWDRVLAINLRGAFIVTQRALHGMIDRRLGRIVSISSISAQRGGGTYSKVAYSASKAGLLGFTRAVAREVGEFGITVNAVAPGPVDTDIMGGTLTEDRKQAMSAGGMLGRVGTADEIAALITYLLGPDAGYITAATYDINGGIQVS</sequence>
<dbReference type="InterPro" id="IPR036291">
    <property type="entry name" value="NAD(P)-bd_dom_sf"/>
</dbReference>
<dbReference type="EMBL" id="BMMZ01000002">
    <property type="protein sequence ID" value="GGL54395.1"/>
    <property type="molecule type" value="Genomic_DNA"/>
</dbReference>
<dbReference type="SMART" id="SM00822">
    <property type="entry name" value="PKS_KR"/>
    <property type="match status" value="1"/>
</dbReference>
<protein>
    <submittedName>
        <fullName evidence="4">3-oxoacyl-ACP reductase</fullName>
    </submittedName>
</protein>
<dbReference type="PROSITE" id="PS00061">
    <property type="entry name" value="ADH_SHORT"/>
    <property type="match status" value="1"/>
</dbReference>
<dbReference type="Proteomes" id="UP000613840">
    <property type="component" value="Unassembled WGS sequence"/>
</dbReference>
<dbReference type="Gene3D" id="3.40.50.720">
    <property type="entry name" value="NAD(P)-binding Rossmann-like Domain"/>
    <property type="match status" value="1"/>
</dbReference>
<dbReference type="InterPro" id="IPR020904">
    <property type="entry name" value="Sc_DH/Rdtase_CS"/>
</dbReference>
<evidence type="ECO:0000259" key="3">
    <source>
        <dbReference type="SMART" id="SM00822"/>
    </source>
</evidence>
<comment type="similarity">
    <text evidence="1">Belongs to the short-chain dehydrogenases/reductases (SDR) family.</text>
</comment>
<dbReference type="PANTHER" id="PTHR42760">
    <property type="entry name" value="SHORT-CHAIN DEHYDROGENASES/REDUCTASES FAMILY MEMBER"/>
    <property type="match status" value="1"/>
</dbReference>
<proteinExistence type="inferred from homology"/>
<dbReference type="AlphaFoldDB" id="A0A917S393"/>
<keyword evidence="2" id="KW-0560">Oxidoreductase</keyword>
<dbReference type="RefSeq" id="WP_188894154.1">
    <property type="nucleotide sequence ID" value="NZ_BMMZ01000002.1"/>
</dbReference>
<accession>A0A917S393</accession>